<dbReference type="Gene3D" id="1.10.30.20">
    <property type="entry name" value="Bacterial XPD DNA helicase, FeS cluster domain"/>
    <property type="match status" value="1"/>
</dbReference>
<evidence type="ECO:0000313" key="16">
    <source>
        <dbReference type="EMBL" id="KPL75803.1"/>
    </source>
</evidence>
<evidence type="ECO:0000313" key="17">
    <source>
        <dbReference type="Proteomes" id="UP000050501"/>
    </source>
</evidence>
<dbReference type="GO" id="GO:0005524">
    <property type="term" value="F:ATP binding"/>
    <property type="evidence" value="ECO:0007669"/>
    <property type="project" value="UniProtKB-KW"/>
</dbReference>
<keyword evidence="3" id="KW-0547">Nucleotide-binding</keyword>
<dbReference type="SMART" id="SM00488">
    <property type="entry name" value="DEXDc2"/>
    <property type="match status" value="1"/>
</dbReference>
<dbReference type="InterPro" id="IPR014013">
    <property type="entry name" value="Helic_SF1/SF2_ATP-bd_DinG/Rad3"/>
</dbReference>
<dbReference type="Gene3D" id="1.10.275.40">
    <property type="match status" value="1"/>
</dbReference>
<dbReference type="Proteomes" id="UP000050501">
    <property type="component" value="Unassembled WGS sequence"/>
</dbReference>
<dbReference type="Pfam" id="PF13307">
    <property type="entry name" value="Helicase_C_2"/>
    <property type="match status" value="1"/>
</dbReference>
<dbReference type="OrthoDB" id="9765586at2"/>
<dbReference type="GO" id="GO:0016818">
    <property type="term" value="F:hydrolase activity, acting on acid anhydrides, in phosphorus-containing anhydrides"/>
    <property type="evidence" value="ECO:0007669"/>
    <property type="project" value="InterPro"/>
</dbReference>
<keyword evidence="8" id="KW-0408">Iron</keyword>
<keyword evidence="17" id="KW-1185">Reference proteome</keyword>
<keyword evidence="9" id="KW-0411">Iron-sulfur</keyword>
<dbReference type="InterPro" id="IPR042493">
    <property type="entry name" value="XPD_DNA_FeS"/>
</dbReference>
<proteinExistence type="inferred from homology"/>
<keyword evidence="2" id="KW-0479">Metal-binding</keyword>
<name>A0A0P6X0P0_9CHLR</name>
<dbReference type="Gene3D" id="3.90.320.10">
    <property type="match status" value="1"/>
</dbReference>
<accession>A0A0P6X0P0</accession>
<keyword evidence="11" id="KW-0234">DNA repair</keyword>
<comment type="caution">
    <text evidence="16">The sequence shown here is derived from an EMBL/GenBank/DDBJ whole genome shotgun (WGS) entry which is preliminary data.</text>
</comment>
<dbReference type="PANTHER" id="PTHR11472:SF34">
    <property type="entry name" value="REGULATOR OF TELOMERE ELONGATION HELICASE 1"/>
    <property type="match status" value="1"/>
</dbReference>
<dbReference type="SMART" id="SM00491">
    <property type="entry name" value="HELICc2"/>
    <property type="match status" value="1"/>
</dbReference>
<evidence type="ECO:0000256" key="4">
    <source>
        <dbReference type="ARBA" id="ARBA00022763"/>
    </source>
</evidence>
<evidence type="ECO:0000256" key="12">
    <source>
        <dbReference type="ARBA" id="ARBA00023235"/>
    </source>
</evidence>
<dbReference type="RefSeq" id="WP_075071357.1">
    <property type="nucleotide sequence ID" value="NZ_DF967974.1"/>
</dbReference>
<evidence type="ECO:0000256" key="11">
    <source>
        <dbReference type="ARBA" id="ARBA00023204"/>
    </source>
</evidence>
<evidence type="ECO:0000256" key="13">
    <source>
        <dbReference type="ARBA" id="ARBA00038058"/>
    </source>
</evidence>
<keyword evidence="7" id="KW-0067">ATP-binding</keyword>
<evidence type="ECO:0000259" key="15">
    <source>
        <dbReference type="PROSITE" id="PS51193"/>
    </source>
</evidence>
<dbReference type="Pfam" id="PF06733">
    <property type="entry name" value="DEAD_2"/>
    <property type="match status" value="1"/>
</dbReference>
<keyword evidence="12" id="KW-0413">Isomerase</keyword>
<feature type="domain" description="Helicase ATP-binding" evidence="15">
    <location>
        <begin position="191"/>
        <end position="443"/>
    </location>
</feature>
<dbReference type="EMBL" id="LGCM01000065">
    <property type="protein sequence ID" value="KPL75803.1"/>
    <property type="molecule type" value="Genomic_DNA"/>
</dbReference>
<reference evidence="16 17" key="1">
    <citation type="submission" date="2015-07" db="EMBL/GenBank/DDBJ databases">
        <title>Genome sequence of Levilinea saccharolytica DSM 16555.</title>
        <authorList>
            <person name="Hemp J."/>
            <person name="Ward L.M."/>
            <person name="Pace L.A."/>
            <person name="Fischer W.W."/>
        </authorList>
    </citation>
    <scope>NUCLEOTIDE SEQUENCE [LARGE SCALE GENOMIC DNA]</scope>
    <source>
        <strain evidence="16 17">KIBI-1</strain>
    </source>
</reference>
<dbReference type="GO" id="GO:0003677">
    <property type="term" value="F:DNA binding"/>
    <property type="evidence" value="ECO:0007669"/>
    <property type="project" value="UniProtKB-KW"/>
</dbReference>
<evidence type="ECO:0000256" key="8">
    <source>
        <dbReference type="ARBA" id="ARBA00023004"/>
    </source>
</evidence>
<dbReference type="PATRIC" id="fig|229921.5.peg.241"/>
<dbReference type="Gene3D" id="3.40.50.300">
    <property type="entry name" value="P-loop containing nucleotide triphosphate hydrolases"/>
    <property type="match status" value="2"/>
</dbReference>
<dbReference type="SUPFAM" id="SSF52540">
    <property type="entry name" value="P-loop containing nucleoside triphosphate hydrolases"/>
    <property type="match status" value="2"/>
</dbReference>
<feature type="region of interest" description="Disordered" evidence="14">
    <location>
        <begin position="39"/>
        <end position="58"/>
    </location>
</feature>
<evidence type="ECO:0000256" key="7">
    <source>
        <dbReference type="ARBA" id="ARBA00022840"/>
    </source>
</evidence>
<dbReference type="STRING" id="229921.ADN01_18030"/>
<comment type="similarity">
    <text evidence="13">Belongs to the helicase family. DinG subfamily.</text>
</comment>
<keyword evidence="4" id="KW-0227">DNA damage</keyword>
<dbReference type="InterPro" id="IPR045028">
    <property type="entry name" value="DinG/Rad3-like"/>
</dbReference>
<organism evidence="16 17">
    <name type="scientific">Levilinea saccharolytica</name>
    <dbReference type="NCBI Taxonomy" id="229921"/>
    <lineage>
        <taxon>Bacteria</taxon>
        <taxon>Bacillati</taxon>
        <taxon>Chloroflexota</taxon>
        <taxon>Anaerolineae</taxon>
        <taxon>Anaerolineales</taxon>
        <taxon>Anaerolineaceae</taxon>
        <taxon>Levilinea</taxon>
    </lineage>
</organism>
<evidence type="ECO:0000256" key="1">
    <source>
        <dbReference type="ARBA" id="ARBA00022485"/>
    </source>
</evidence>
<keyword evidence="5" id="KW-0378">Hydrolase</keyword>
<dbReference type="InterPro" id="IPR011604">
    <property type="entry name" value="PDDEXK-like_dom_sf"/>
</dbReference>
<keyword evidence="1" id="KW-0004">4Fe-4S</keyword>
<gene>
    <name evidence="16" type="ORF">ADN01_18030</name>
</gene>
<dbReference type="InterPro" id="IPR006554">
    <property type="entry name" value="Helicase-like_DEXD_c2"/>
</dbReference>
<evidence type="ECO:0000256" key="5">
    <source>
        <dbReference type="ARBA" id="ARBA00022801"/>
    </source>
</evidence>
<dbReference type="GO" id="GO:0051539">
    <property type="term" value="F:4 iron, 4 sulfur cluster binding"/>
    <property type="evidence" value="ECO:0007669"/>
    <property type="project" value="UniProtKB-KW"/>
</dbReference>
<evidence type="ECO:0000256" key="6">
    <source>
        <dbReference type="ARBA" id="ARBA00022806"/>
    </source>
</evidence>
<sequence>MEPNPAPSPERPVYILSVRSLVEFVLQAGDLTAGGFQKRDRAQQGTLGHRRVQRSRPEGYQSEVEVAYRVEEADPPLEVRGRMDGVYADRQPVILEEIKTTTLSLELIHEDHNPLHWAQAQCYAFMYARQHQLGEVCIHLTYYHLDSRKEKSFERRFSREELETFFQSLILPYLDWFRKTAAWQLRRDRSIQTLDFPYSAYRPGQREMAVAVYKAVRDGGRVYVQAPTGVGKTIAALFPAVKALGQGLADKIFYLTAKTSGRLAAEKALDDLRRAGLEMRSVTLTAKEKICFCPPAVCDPEVCVFARDYFGKVKNALAEMDGVSAFTRPVIEDIARRHELCPFEFSLDLALWMDCILCDYNYAFDPRVYLHRFFDIVTEPYIFLVDEAHNLPDRARAMYSAELDKHTVLELQRALKAQLPGLAKKLGAVNTALLDMRKACQAAGQPALTADELPEPLLKAVRAFHQQAEDWLVMNQAAPFRQALLDFYFLCSNFLRTAEYFDTFYVSYAERQGQSGLKAKLFCLDPAPMLAAPLQRSRATVFFSATLLPMKYFTQLLTGDEDHPRRTFPSPFPTENVSLLIHSGISTKYAQRADSYAAVADAVEAVCRAQVGNYLVFFPSYAYLTAVHEQLKERLPEGQLLVQDRGMSEAARESFLERFSASNTETVIGLAVMGGVFGEGIDLVGDRLIGAVVVGVGVPQVCLENDLIKAYFDRQHGSGFAYAYQYPGFNRVLQATGRVIRTETDRGVMVLIDERFTHARYRQLFPAHWRDFHIVRDTQEIQEHLARFWAKD</sequence>
<dbReference type="PROSITE" id="PS51193">
    <property type="entry name" value="HELICASE_ATP_BIND_2"/>
    <property type="match status" value="1"/>
</dbReference>
<evidence type="ECO:0000256" key="3">
    <source>
        <dbReference type="ARBA" id="ARBA00022741"/>
    </source>
</evidence>
<dbReference type="PANTHER" id="PTHR11472">
    <property type="entry name" value="DNA REPAIR DEAD HELICASE RAD3/XP-D SUBFAMILY MEMBER"/>
    <property type="match status" value="1"/>
</dbReference>
<dbReference type="InterPro" id="IPR010614">
    <property type="entry name" value="RAD3-like_helicase_DEAD"/>
</dbReference>
<evidence type="ECO:0000256" key="10">
    <source>
        <dbReference type="ARBA" id="ARBA00023125"/>
    </source>
</evidence>
<dbReference type="AlphaFoldDB" id="A0A0P6X0P0"/>
<dbReference type="InterPro" id="IPR006555">
    <property type="entry name" value="ATP-dep_Helicase_C"/>
</dbReference>
<evidence type="ECO:0000256" key="9">
    <source>
        <dbReference type="ARBA" id="ARBA00023014"/>
    </source>
</evidence>
<protein>
    <recommendedName>
        <fullName evidence="15">Helicase ATP-binding domain-containing protein</fullName>
    </recommendedName>
</protein>
<evidence type="ECO:0000256" key="14">
    <source>
        <dbReference type="SAM" id="MobiDB-lite"/>
    </source>
</evidence>
<dbReference type="InterPro" id="IPR027417">
    <property type="entry name" value="P-loop_NTPase"/>
</dbReference>
<dbReference type="GO" id="GO:0003678">
    <property type="term" value="F:DNA helicase activity"/>
    <property type="evidence" value="ECO:0007669"/>
    <property type="project" value="InterPro"/>
</dbReference>
<evidence type="ECO:0000256" key="2">
    <source>
        <dbReference type="ARBA" id="ARBA00022723"/>
    </source>
</evidence>
<keyword evidence="10" id="KW-0238">DNA-binding</keyword>
<keyword evidence="6" id="KW-0347">Helicase</keyword>
<dbReference type="GO" id="GO:0006281">
    <property type="term" value="P:DNA repair"/>
    <property type="evidence" value="ECO:0007669"/>
    <property type="project" value="UniProtKB-KW"/>
</dbReference>
<dbReference type="GO" id="GO:0046872">
    <property type="term" value="F:metal ion binding"/>
    <property type="evidence" value="ECO:0007669"/>
    <property type="project" value="UniProtKB-KW"/>
</dbReference>